<sequence>MEAYVDRLPLLPLELWLIVISEISTDDLWTFCRCSHNHYRHLLELFYKRSVEDDPDLCMRIVCKPWADESGIIFSLSQAKRAGASFHLWRELYNPDPGPTFRRRPATYKEVGCGLIGHATFYGYKDVISFLHLEGVSVNTGADTEPRSLPPLFIALAQEQGKLATHLLELGASPALSTGGRTALHIAAAMALPEIAQRFVQNGVDVDARDENGDTPLVYAVASRRATKEIVALLASLGADVNQRTSFKGMNMSILGLACALGQWNLACQLLDCKADANSRSGIKEGQSLPLEFACRAQEPGEPPEALEARRELIAKLLHHRANPFVQIEKPLLAWLIENGHEWEAECLIHCPRINIEQVDSSGRTAIEYALSTRCGSPALAKLLLEKGVQPSDTLIDYIRHIAQRVRKSNKRKLLREHPKLRDICGLLLNHYTSRSSEGPYDALIQCMLGAMKVLSPAPLIRKTRTPKGLATVR</sequence>
<feature type="repeat" description="ANK" evidence="3">
    <location>
        <begin position="212"/>
        <end position="246"/>
    </location>
</feature>
<gene>
    <name evidence="4" type="ORF">PG999_005572</name>
</gene>
<dbReference type="Gene3D" id="1.25.40.20">
    <property type="entry name" value="Ankyrin repeat-containing domain"/>
    <property type="match status" value="1"/>
</dbReference>
<evidence type="ECO:0000313" key="5">
    <source>
        <dbReference type="Proteomes" id="UP001392437"/>
    </source>
</evidence>
<keyword evidence="2 3" id="KW-0040">ANK repeat</keyword>
<dbReference type="Pfam" id="PF12796">
    <property type="entry name" value="Ank_2"/>
    <property type="match status" value="1"/>
</dbReference>
<dbReference type="InterPro" id="IPR036770">
    <property type="entry name" value="Ankyrin_rpt-contain_sf"/>
</dbReference>
<keyword evidence="1" id="KW-0677">Repeat</keyword>
<reference evidence="4 5" key="1">
    <citation type="submission" date="2023-01" db="EMBL/GenBank/DDBJ databases">
        <title>Analysis of 21 Apiospora genomes using comparative genomics revels a genus with tremendous synthesis potential of carbohydrate active enzymes and secondary metabolites.</title>
        <authorList>
            <person name="Sorensen T."/>
        </authorList>
    </citation>
    <scope>NUCLEOTIDE SEQUENCE [LARGE SCALE GENOMIC DNA]</scope>
    <source>
        <strain evidence="4 5">CBS 117206</strain>
    </source>
</reference>
<accession>A0AAW0R2H4</accession>
<evidence type="ECO:0000313" key="4">
    <source>
        <dbReference type="EMBL" id="KAK8121452.1"/>
    </source>
</evidence>
<dbReference type="PANTHER" id="PTHR24198">
    <property type="entry name" value="ANKYRIN REPEAT AND PROTEIN KINASE DOMAIN-CONTAINING PROTEIN"/>
    <property type="match status" value="1"/>
</dbReference>
<proteinExistence type="predicted"/>
<dbReference type="PRINTS" id="PR01415">
    <property type="entry name" value="ANKYRIN"/>
</dbReference>
<name>A0AAW0R2H4_9PEZI</name>
<dbReference type="PANTHER" id="PTHR24198:SF165">
    <property type="entry name" value="ANKYRIN REPEAT-CONTAINING PROTEIN-RELATED"/>
    <property type="match status" value="1"/>
</dbReference>
<protein>
    <submittedName>
        <fullName evidence="4">Ankyrin repeat-containing protein</fullName>
    </submittedName>
</protein>
<feature type="repeat" description="ANK" evidence="3">
    <location>
        <begin position="179"/>
        <end position="211"/>
    </location>
</feature>
<keyword evidence="5" id="KW-1185">Reference proteome</keyword>
<evidence type="ECO:0000256" key="1">
    <source>
        <dbReference type="ARBA" id="ARBA00022737"/>
    </source>
</evidence>
<dbReference type="PROSITE" id="PS50088">
    <property type="entry name" value="ANK_REPEAT"/>
    <property type="match status" value="2"/>
</dbReference>
<comment type="caution">
    <text evidence="4">The sequence shown here is derived from an EMBL/GenBank/DDBJ whole genome shotgun (WGS) entry which is preliminary data.</text>
</comment>
<evidence type="ECO:0000256" key="2">
    <source>
        <dbReference type="ARBA" id="ARBA00023043"/>
    </source>
</evidence>
<dbReference type="SUPFAM" id="SSF48403">
    <property type="entry name" value="Ankyrin repeat"/>
    <property type="match status" value="1"/>
</dbReference>
<dbReference type="EMBL" id="JAQQWP010000004">
    <property type="protein sequence ID" value="KAK8121452.1"/>
    <property type="molecule type" value="Genomic_DNA"/>
</dbReference>
<dbReference type="AlphaFoldDB" id="A0AAW0R2H4"/>
<evidence type="ECO:0000256" key="3">
    <source>
        <dbReference type="PROSITE-ProRule" id="PRU00023"/>
    </source>
</evidence>
<dbReference type="PROSITE" id="PS50297">
    <property type="entry name" value="ANK_REP_REGION"/>
    <property type="match status" value="2"/>
</dbReference>
<organism evidence="4 5">
    <name type="scientific">Apiospora kogelbergensis</name>
    <dbReference type="NCBI Taxonomy" id="1337665"/>
    <lineage>
        <taxon>Eukaryota</taxon>
        <taxon>Fungi</taxon>
        <taxon>Dikarya</taxon>
        <taxon>Ascomycota</taxon>
        <taxon>Pezizomycotina</taxon>
        <taxon>Sordariomycetes</taxon>
        <taxon>Xylariomycetidae</taxon>
        <taxon>Amphisphaeriales</taxon>
        <taxon>Apiosporaceae</taxon>
        <taxon>Apiospora</taxon>
    </lineage>
</organism>
<dbReference type="InterPro" id="IPR002110">
    <property type="entry name" value="Ankyrin_rpt"/>
</dbReference>
<dbReference type="Proteomes" id="UP001392437">
    <property type="component" value="Unassembled WGS sequence"/>
</dbReference>
<dbReference type="SMART" id="SM00248">
    <property type="entry name" value="ANK"/>
    <property type="match status" value="7"/>
</dbReference>